<sequence>MLVVGSGGVDLVDDHSSDLDHARGFQGVDPRRFTQLPTMANTFPDWMSTTSYSAERDVAQPGFYSTLDMAHTPNTWTNTLSYSTEHGFANQRADRNIDQGAGYTTPGTSSCPLRAQGARSFIFFASVAARWREYSENFADIAAQTWSTPSHAAKAIFLRVQISMSTLS</sequence>
<organism evidence="1 2">
    <name type="scientific">Aspergillus udagawae</name>
    <dbReference type="NCBI Taxonomy" id="91492"/>
    <lineage>
        <taxon>Eukaryota</taxon>
        <taxon>Fungi</taxon>
        <taxon>Dikarya</taxon>
        <taxon>Ascomycota</taxon>
        <taxon>Pezizomycotina</taxon>
        <taxon>Eurotiomycetes</taxon>
        <taxon>Eurotiomycetidae</taxon>
        <taxon>Eurotiales</taxon>
        <taxon>Aspergillaceae</taxon>
        <taxon>Aspergillus</taxon>
        <taxon>Aspergillus subgen. Fumigati</taxon>
    </lineage>
</organism>
<dbReference type="AlphaFoldDB" id="A0A8H3NDR5"/>
<evidence type="ECO:0000313" key="2">
    <source>
        <dbReference type="Proteomes" id="UP000465221"/>
    </source>
</evidence>
<protein>
    <submittedName>
        <fullName evidence="1">Uncharacterized protein</fullName>
    </submittedName>
</protein>
<evidence type="ECO:0000313" key="1">
    <source>
        <dbReference type="EMBL" id="GFF31990.1"/>
    </source>
</evidence>
<name>A0A8H3NDR5_9EURO</name>
<comment type="caution">
    <text evidence="1">The sequence shown here is derived from an EMBL/GenBank/DDBJ whole genome shotgun (WGS) entry which is preliminary data.</text>
</comment>
<reference evidence="1 2" key="1">
    <citation type="submission" date="2020-01" db="EMBL/GenBank/DDBJ databases">
        <title>Draft genome sequence of Aspergillus udagawae IFM 46972.</title>
        <authorList>
            <person name="Takahashi H."/>
            <person name="Yaguchi T."/>
        </authorList>
    </citation>
    <scope>NUCLEOTIDE SEQUENCE [LARGE SCALE GENOMIC DNA]</scope>
    <source>
        <strain evidence="1 2">IFM 46972</strain>
    </source>
</reference>
<proteinExistence type="predicted"/>
<dbReference type="Proteomes" id="UP000465221">
    <property type="component" value="Unassembled WGS sequence"/>
</dbReference>
<dbReference type="EMBL" id="BLKC01000018">
    <property type="protein sequence ID" value="GFF31990.1"/>
    <property type="molecule type" value="Genomic_DNA"/>
</dbReference>
<gene>
    <name evidence="1" type="ORF">IFM46972_03398</name>
</gene>
<accession>A0A8H3NDR5</accession>